<keyword evidence="1" id="KW-1133">Transmembrane helix</keyword>
<feature type="transmembrane region" description="Helical" evidence="1">
    <location>
        <begin position="297"/>
        <end position="316"/>
    </location>
</feature>
<feature type="transmembrane region" description="Helical" evidence="1">
    <location>
        <begin position="235"/>
        <end position="254"/>
    </location>
</feature>
<feature type="transmembrane region" description="Helical" evidence="1">
    <location>
        <begin position="415"/>
        <end position="434"/>
    </location>
</feature>
<gene>
    <name evidence="2" type="ORF">LPAF129_06070</name>
</gene>
<evidence type="ECO:0000313" key="3">
    <source>
        <dbReference type="Proteomes" id="UP001055149"/>
    </source>
</evidence>
<feature type="transmembrane region" description="Helical" evidence="1">
    <location>
        <begin position="357"/>
        <end position="377"/>
    </location>
</feature>
<feature type="transmembrane region" description="Helical" evidence="1">
    <location>
        <begin position="446"/>
        <end position="465"/>
    </location>
</feature>
<dbReference type="PANTHER" id="PTHR38454:SF1">
    <property type="entry name" value="INTEGRAL MEMBRANE PROTEIN"/>
    <property type="match status" value="1"/>
</dbReference>
<proteinExistence type="predicted"/>
<dbReference type="RefSeq" id="WP_244054694.1">
    <property type="nucleotide sequence ID" value="NZ_BQXH01000004.1"/>
</dbReference>
<dbReference type="Pfam" id="PF09586">
    <property type="entry name" value="YfhO"/>
    <property type="match status" value="1"/>
</dbReference>
<accession>A0ABQ5JFX2</accession>
<feature type="transmembrane region" description="Helical" evidence="1">
    <location>
        <begin position="161"/>
        <end position="180"/>
    </location>
</feature>
<feature type="transmembrane region" description="Helical" evidence="1">
    <location>
        <begin position="192"/>
        <end position="215"/>
    </location>
</feature>
<evidence type="ECO:0000313" key="2">
    <source>
        <dbReference type="EMBL" id="GKS80922.1"/>
    </source>
</evidence>
<keyword evidence="3" id="KW-1185">Reference proteome</keyword>
<feature type="transmembrane region" description="Helical" evidence="1">
    <location>
        <begin position="855"/>
        <end position="873"/>
    </location>
</feature>
<protein>
    <submittedName>
        <fullName evidence="2">Membrane protein</fullName>
    </submittedName>
</protein>
<reference evidence="2" key="1">
    <citation type="journal article" date="2022" name="Int. J. Syst. Evol. Microbiol.">
        <title>A novel species of lactic acid bacteria, Ligilactobacillus pabuli sp. nov., isolated from alfalfa silage.</title>
        <authorList>
            <person name="Tohno M."/>
            <person name="Tanizawa Y."/>
            <person name="Sawada H."/>
            <person name="Sakamoto M."/>
            <person name="Ohkuma M."/>
            <person name="Kobayashi H."/>
        </authorList>
    </citation>
    <scope>NUCLEOTIDE SEQUENCE</scope>
    <source>
        <strain evidence="2">AF129</strain>
    </source>
</reference>
<sequence>MKIKLKTYLKQHAALSLSFWLPVLLMLGYFVYRKMYPFGGETLLTVDLGQQYVDFFAFLRQTLLHDPTNFFYTFNKAIGGEMLGEFSYYLLSPFNLIFLFFPGKSITAGVMLVTLLKYGLAGYTFARLLHQQRILSDKVLPLFATSYSLMGWMIANQLNLLWLDAVVFLPLIINGLLNLLKKKHGLAYSFWLALIMISNYYMGYMIAIFLILFFIWHETDQFASFKQFGKNVWLFISRSLLAAGLACLVLLPTLTSLQTSKGEYTTTMIHAKIEYPPLQMVTKLLLGAFNFKQMPSGLPNIFVGSLALCGFLLYFFNGQIKRRSRISAGIVTAFLLLSLCFEPLDLFWHGMQFPVWYPYRFSFVVCFWLIYLAALNYRHGFSTTALKVVLLTAVEGGIIYYSWKHMQKLTFISKETLTCSVLFTAATLVLLLIDPGTNKTSQKQKLALLFLLVPAEMLTNAALSLNNISYLSQKEYSHPTAALAQDSQAVHQIDPGFYRTGQTYSRTKNDGLAHNLNTGSYFSSALEKTIPDFYGQIGNPDGDNYVTYSNGTLITDSLLGMKYFMSPKDSSEILQPKLQNQALTPLTIKPELTSDPLRKDLPLTRIYQNPWATTVGYSANSLLKNSKFGFNDPVGYQTTWLNDATGTWSTTKYFHAQNFNEVVFQNTNRTVNLTGAMLKKKKSKAMAQVIFKFTPKTNDPYYLTFGPGMEEAKVETFTGSHPLYHYGTFRHTVILNVADHSKDNEVTLTARFKKNSLFLDNFVLYRLDRKLATQKLHQLQQHSWQVKKVNNRHLTGKINVNGPNQIFATTIPYSKGWKVKIDGETVPTFKLQNTFVGADITNGTHTVTMKFTPPGFYVGLIISIFSLTTLVLLEAKFRQHRHH</sequence>
<name>A0ABQ5JFX2_9LACO</name>
<keyword evidence="1" id="KW-0472">Membrane</keyword>
<evidence type="ECO:0000256" key="1">
    <source>
        <dbReference type="SAM" id="Phobius"/>
    </source>
</evidence>
<feature type="transmembrane region" description="Helical" evidence="1">
    <location>
        <begin position="12"/>
        <end position="32"/>
    </location>
</feature>
<feature type="transmembrane region" description="Helical" evidence="1">
    <location>
        <begin position="328"/>
        <end position="351"/>
    </location>
</feature>
<feature type="transmembrane region" description="Helical" evidence="1">
    <location>
        <begin position="96"/>
        <end position="118"/>
    </location>
</feature>
<dbReference type="InterPro" id="IPR018580">
    <property type="entry name" value="Uncharacterised_YfhO"/>
</dbReference>
<comment type="caution">
    <text evidence="2">The sequence shown here is derived from an EMBL/GenBank/DDBJ whole genome shotgun (WGS) entry which is preliminary data.</text>
</comment>
<dbReference type="PANTHER" id="PTHR38454">
    <property type="entry name" value="INTEGRAL MEMBRANE PROTEIN-RELATED"/>
    <property type="match status" value="1"/>
</dbReference>
<dbReference type="EMBL" id="BQXH01000004">
    <property type="protein sequence ID" value="GKS80922.1"/>
    <property type="molecule type" value="Genomic_DNA"/>
</dbReference>
<feature type="transmembrane region" description="Helical" evidence="1">
    <location>
        <begin position="384"/>
        <end position="403"/>
    </location>
</feature>
<dbReference type="Proteomes" id="UP001055149">
    <property type="component" value="Unassembled WGS sequence"/>
</dbReference>
<keyword evidence="1" id="KW-0812">Transmembrane</keyword>
<organism evidence="2 3">
    <name type="scientific">Ligilactobacillus pabuli</name>
    <dbReference type="NCBI Taxonomy" id="2886039"/>
    <lineage>
        <taxon>Bacteria</taxon>
        <taxon>Bacillati</taxon>
        <taxon>Bacillota</taxon>
        <taxon>Bacilli</taxon>
        <taxon>Lactobacillales</taxon>
        <taxon>Lactobacillaceae</taxon>
        <taxon>Ligilactobacillus</taxon>
    </lineage>
</organism>